<feature type="region of interest" description="Disordered" evidence="1">
    <location>
        <begin position="1"/>
        <end position="48"/>
    </location>
</feature>
<name>A0AAW2UJ85_9LAMI</name>
<gene>
    <name evidence="2" type="ORF">Slati_3516200</name>
</gene>
<evidence type="ECO:0000313" key="2">
    <source>
        <dbReference type="EMBL" id="KAL0416843.1"/>
    </source>
</evidence>
<reference evidence="2" key="1">
    <citation type="submission" date="2020-06" db="EMBL/GenBank/DDBJ databases">
        <authorList>
            <person name="Li T."/>
            <person name="Hu X."/>
            <person name="Zhang T."/>
            <person name="Song X."/>
            <person name="Zhang H."/>
            <person name="Dai N."/>
            <person name="Sheng W."/>
            <person name="Hou X."/>
            <person name="Wei L."/>
        </authorList>
    </citation>
    <scope>NUCLEOTIDE SEQUENCE</scope>
    <source>
        <strain evidence="2">KEN1</strain>
        <tissue evidence="2">Leaf</tissue>
    </source>
</reference>
<organism evidence="2">
    <name type="scientific">Sesamum latifolium</name>
    <dbReference type="NCBI Taxonomy" id="2727402"/>
    <lineage>
        <taxon>Eukaryota</taxon>
        <taxon>Viridiplantae</taxon>
        <taxon>Streptophyta</taxon>
        <taxon>Embryophyta</taxon>
        <taxon>Tracheophyta</taxon>
        <taxon>Spermatophyta</taxon>
        <taxon>Magnoliopsida</taxon>
        <taxon>eudicotyledons</taxon>
        <taxon>Gunneridae</taxon>
        <taxon>Pentapetalae</taxon>
        <taxon>asterids</taxon>
        <taxon>lamiids</taxon>
        <taxon>Lamiales</taxon>
        <taxon>Pedaliaceae</taxon>
        <taxon>Sesamum</taxon>
    </lineage>
</organism>
<reference evidence="2" key="2">
    <citation type="journal article" date="2024" name="Plant">
        <title>Genomic evolution and insights into agronomic trait innovations of Sesamum species.</title>
        <authorList>
            <person name="Miao H."/>
            <person name="Wang L."/>
            <person name="Qu L."/>
            <person name="Liu H."/>
            <person name="Sun Y."/>
            <person name="Le M."/>
            <person name="Wang Q."/>
            <person name="Wei S."/>
            <person name="Zheng Y."/>
            <person name="Lin W."/>
            <person name="Duan Y."/>
            <person name="Cao H."/>
            <person name="Xiong S."/>
            <person name="Wang X."/>
            <person name="Wei L."/>
            <person name="Li C."/>
            <person name="Ma Q."/>
            <person name="Ju M."/>
            <person name="Zhao R."/>
            <person name="Li G."/>
            <person name="Mu C."/>
            <person name="Tian Q."/>
            <person name="Mei H."/>
            <person name="Zhang T."/>
            <person name="Gao T."/>
            <person name="Zhang H."/>
        </authorList>
    </citation>
    <scope>NUCLEOTIDE SEQUENCE</scope>
    <source>
        <strain evidence="2">KEN1</strain>
    </source>
</reference>
<evidence type="ECO:0000256" key="1">
    <source>
        <dbReference type="SAM" id="MobiDB-lite"/>
    </source>
</evidence>
<protein>
    <submittedName>
        <fullName evidence="2">Uncharacterized protein</fullName>
    </submittedName>
</protein>
<sequence>MAKDPAMLGGGDGQKTASPALEASDGTGETGGTRSRPRPRPRPHGRGCLPLDIIYTNYNPLCTYTNGSGITLNFFSIST</sequence>
<proteinExistence type="predicted"/>
<dbReference type="EMBL" id="JACGWN010000012">
    <property type="protein sequence ID" value="KAL0416843.1"/>
    <property type="molecule type" value="Genomic_DNA"/>
</dbReference>
<feature type="compositionally biased region" description="Basic residues" evidence="1">
    <location>
        <begin position="35"/>
        <end position="45"/>
    </location>
</feature>
<accession>A0AAW2UJ85</accession>
<comment type="caution">
    <text evidence="2">The sequence shown here is derived from an EMBL/GenBank/DDBJ whole genome shotgun (WGS) entry which is preliminary data.</text>
</comment>
<dbReference type="AlphaFoldDB" id="A0AAW2UJ85"/>